<name>A0A5C1AJN5_9BACT</name>
<dbReference type="Pfam" id="PF13267">
    <property type="entry name" value="DUF4058"/>
    <property type="match status" value="1"/>
</dbReference>
<dbReference type="Proteomes" id="UP000324974">
    <property type="component" value="Chromosome"/>
</dbReference>
<dbReference type="InterPro" id="IPR025132">
    <property type="entry name" value="DUF4058"/>
</dbReference>
<gene>
    <name evidence="1" type="ORF">PX52LOC_04924</name>
</gene>
<evidence type="ECO:0008006" key="3">
    <source>
        <dbReference type="Google" id="ProtNLM"/>
    </source>
</evidence>
<accession>A0A5C1AJN5</accession>
<protein>
    <recommendedName>
        <fullName evidence="3">DUF4058 domain-containing protein</fullName>
    </recommendedName>
</protein>
<dbReference type="AlphaFoldDB" id="A0A5C1AJN5"/>
<dbReference type="OrthoDB" id="275719at2"/>
<evidence type="ECO:0000313" key="2">
    <source>
        <dbReference type="Proteomes" id="UP000324974"/>
    </source>
</evidence>
<sequence>MPLLDHFHPPLAGRRHWESFHAQWASAIASALNQSLPEDYFAEAQVHAWPRIEVDVATFGESAAVGGGVATLPQVVPQLTAADLTMPATFPPEFGVNVYETGSGPTLVAAVELVSPGNKDRDETRRAFAAKCATYIQRAIGLIVVDIVTSRNSRPFDELLALVYPGQALPHTNPLTAVSYRPVRVNGADSLELRIRSLVVGEALPELLLALGGLGHVMVNLEATYEDARERSRL</sequence>
<reference evidence="2" key="1">
    <citation type="submission" date="2019-08" db="EMBL/GenBank/DDBJ databases">
        <title>Limnoglobus roseus gen. nov., sp. nov., a novel freshwater planctomycete with a giant genome from the family Gemmataceae.</title>
        <authorList>
            <person name="Kulichevskaya I.S."/>
            <person name="Naumoff D.G."/>
            <person name="Miroshnikov K."/>
            <person name="Ivanova A."/>
            <person name="Philippov D.A."/>
            <person name="Hakobyan A."/>
            <person name="Rijpstra I.C."/>
            <person name="Sinninghe Damste J.S."/>
            <person name="Liesack W."/>
            <person name="Dedysh S.N."/>
        </authorList>
    </citation>
    <scope>NUCLEOTIDE SEQUENCE [LARGE SCALE GENOMIC DNA]</scope>
    <source>
        <strain evidence="2">PX52</strain>
    </source>
</reference>
<dbReference type="EMBL" id="CP042425">
    <property type="protein sequence ID" value="QEL17912.1"/>
    <property type="molecule type" value="Genomic_DNA"/>
</dbReference>
<dbReference type="RefSeq" id="WP_149112465.1">
    <property type="nucleotide sequence ID" value="NZ_CP042425.1"/>
</dbReference>
<organism evidence="1 2">
    <name type="scientific">Limnoglobus roseus</name>
    <dbReference type="NCBI Taxonomy" id="2598579"/>
    <lineage>
        <taxon>Bacteria</taxon>
        <taxon>Pseudomonadati</taxon>
        <taxon>Planctomycetota</taxon>
        <taxon>Planctomycetia</taxon>
        <taxon>Gemmatales</taxon>
        <taxon>Gemmataceae</taxon>
        <taxon>Limnoglobus</taxon>
    </lineage>
</organism>
<keyword evidence="2" id="KW-1185">Reference proteome</keyword>
<evidence type="ECO:0000313" key="1">
    <source>
        <dbReference type="EMBL" id="QEL17912.1"/>
    </source>
</evidence>
<proteinExistence type="predicted"/>
<dbReference type="KEGG" id="lrs:PX52LOC_04924"/>